<keyword evidence="4" id="KW-0274">FAD</keyword>
<dbReference type="InterPro" id="IPR020946">
    <property type="entry name" value="Flavin_mOase-like"/>
</dbReference>
<keyword evidence="9" id="KW-1185">Reference proteome</keyword>
<dbReference type="InterPro" id="IPR042532">
    <property type="entry name" value="EXOC3/Sec6_C"/>
</dbReference>
<protein>
    <submittedName>
        <fullName evidence="8">Uncharacterized protein</fullName>
    </submittedName>
</protein>
<dbReference type="Proteomes" id="UP000308768">
    <property type="component" value="Unassembled WGS sequence"/>
</dbReference>
<organism evidence="8 9">
    <name type="scientific">Cryomyces minteri</name>
    <dbReference type="NCBI Taxonomy" id="331657"/>
    <lineage>
        <taxon>Eukaryota</taxon>
        <taxon>Fungi</taxon>
        <taxon>Dikarya</taxon>
        <taxon>Ascomycota</taxon>
        <taxon>Pezizomycotina</taxon>
        <taxon>Dothideomycetes</taxon>
        <taxon>Dothideomycetes incertae sedis</taxon>
        <taxon>Cryomyces</taxon>
    </lineage>
</organism>
<dbReference type="GO" id="GO:0050661">
    <property type="term" value="F:NADP binding"/>
    <property type="evidence" value="ECO:0007669"/>
    <property type="project" value="InterPro"/>
</dbReference>
<accession>A0A4U0X100</accession>
<reference evidence="8 9" key="1">
    <citation type="submission" date="2017-03" db="EMBL/GenBank/DDBJ databases">
        <title>Genomes of endolithic fungi from Antarctica.</title>
        <authorList>
            <person name="Coleine C."/>
            <person name="Masonjones S."/>
            <person name="Stajich J.E."/>
        </authorList>
    </citation>
    <scope>NUCLEOTIDE SEQUENCE [LARGE SCALE GENOMIC DNA]</scope>
    <source>
        <strain evidence="8 9">CCFEE 5187</strain>
    </source>
</reference>
<evidence type="ECO:0000256" key="2">
    <source>
        <dbReference type="ARBA" id="ARBA00010139"/>
    </source>
</evidence>
<dbReference type="PANTHER" id="PTHR42877:SF7">
    <property type="entry name" value="FLAVIN-BINDING MONOOXYGENASE-RELATED"/>
    <property type="match status" value="1"/>
</dbReference>
<keyword evidence="5" id="KW-0560">Oxidoreductase</keyword>
<evidence type="ECO:0000313" key="9">
    <source>
        <dbReference type="Proteomes" id="UP000308768"/>
    </source>
</evidence>
<evidence type="ECO:0000256" key="6">
    <source>
        <dbReference type="SAM" id="Coils"/>
    </source>
</evidence>
<dbReference type="InterPro" id="IPR051209">
    <property type="entry name" value="FAD-bind_Monooxygenase_sf"/>
</dbReference>
<dbReference type="GO" id="GO:0050660">
    <property type="term" value="F:flavin adenine dinucleotide binding"/>
    <property type="evidence" value="ECO:0007669"/>
    <property type="project" value="InterPro"/>
</dbReference>
<evidence type="ECO:0000256" key="7">
    <source>
        <dbReference type="SAM" id="MobiDB-lite"/>
    </source>
</evidence>
<dbReference type="Pfam" id="PF06046">
    <property type="entry name" value="Sec6"/>
    <property type="match status" value="1"/>
</dbReference>
<dbReference type="Gene3D" id="3.50.50.60">
    <property type="entry name" value="FAD/NAD(P)-binding domain"/>
    <property type="match status" value="3"/>
</dbReference>
<keyword evidence="3" id="KW-0285">Flavoprotein</keyword>
<comment type="caution">
    <text evidence="8">The sequence shown here is derived from an EMBL/GenBank/DDBJ whole genome shotgun (WGS) entry which is preliminary data.</text>
</comment>
<dbReference type="GO" id="GO:0004499">
    <property type="term" value="F:N,N-dimethylaniline monooxygenase activity"/>
    <property type="evidence" value="ECO:0007669"/>
    <property type="project" value="InterPro"/>
</dbReference>
<feature type="compositionally biased region" description="Basic and acidic residues" evidence="7">
    <location>
        <begin position="1395"/>
        <end position="1408"/>
    </location>
</feature>
<evidence type="ECO:0000256" key="4">
    <source>
        <dbReference type="ARBA" id="ARBA00022827"/>
    </source>
</evidence>
<dbReference type="Gene3D" id="1.10.357.70">
    <property type="entry name" value="Exocyst complex component Sec6, C-terminal domain"/>
    <property type="match status" value="1"/>
</dbReference>
<dbReference type="InterPro" id="IPR036188">
    <property type="entry name" value="FAD/NAD-bd_sf"/>
</dbReference>
<dbReference type="GO" id="GO:0000145">
    <property type="term" value="C:exocyst"/>
    <property type="evidence" value="ECO:0007669"/>
    <property type="project" value="InterPro"/>
</dbReference>
<dbReference type="Gene3D" id="1.10.357.50">
    <property type="match status" value="1"/>
</dbReference>
<keyword evidence="6" id="KW-0175">Coiled coil</keyword>
<evidence type="ECO:0000256" key="3">
    <source>
        <dbReference type="ARBA" id="ARBA00022630"/>
    </source>
</evidence>
<dbReference type="GO" id="GO:0006887">
    <property type="term" value="P:exocytosis"/>
    <property type="evidence" value="ECO:0007669"/>
    <property type="project" value="InterPro"/>
</dbReference>
<dbReference type="FunFam" id="1.10.357.50:FF:000006">
    <property type="entry name" value="Exocyst complex component sec6"/>
    <property type="match status" value="1"/>
</dbReference>
<feature type="region of interest" description="Disordered" evidence="7">
    <location>
        <begin position="1383"/>
        <end position="1408"/>
    </location>
</feature>
<evidence type="ECO:0000256" key="5">
    <source>
        <dbReference type="ARBA" id="ARBA00023002"/>
    </source>
</evidence>
<evidence type="ECO:0000256" key="1">
    <source>
        <dbReference type="ARBA" id="ARBA00009447"/>
    </source>
</evidence>
<dbReference type="Pfam" id="PF00743">
    <property type="entry name" value="FMO-like"/>
    <property type="match status" value="1"/>
</dbReference>
<dbReference type="STRING" id="331657.A0A4U0X100"/>
<proteinExistence type="inferred from homology"/>
<dbReference type="FunFam" id="1.10.357.70:FF:000005">
    <property type="entry name" value="Exocyst complex component Sec6"/>
    <property type="match status" value="1"/>
</dbReference>
<dbReference type="OrthoDB" id="190098at2759"/>
<comment type="similarity">
    <text evidence="2">Belongs to the FAD-binding monooxygenase family.</text>
</comment>
<name>A0A4U0X100_9PEZI</name>
<feature type="coiled-coil region" evidence="6">
    <location>
        <begin position="848"/>
        <end position="875"/>
    </location>
</feature>
<dbReference type="EMBL" id="NAJN01000867">
    <property type="protein sequence ID" value="TKA67905.1"/>
    <property type="molecule type" value="Genomic_DNA"/>
</dbReference>
<sequence length="1500" mass="170535">MSAIPTLPEDGMQAQGETPILSLKANGISHIESIVTEASHTNGVDGEVKTTSDFKIRDVPVENFRPVKVIVIGAGYSGIYCGIRIPERIRNCRLTIYEKNAGVAYLERTAKKYSVGRFIKLSHEIVDCRYAETEGQWHVRVKNLTTGETFEDTSDVLISARGGLNNIAWPEIEGLRSFGGEIMHSAKWNENYEFKNKRIGVIGSGSSAIQIVPNLRKISGTQLSCFVRSKTWISPPFGQALWDSLGMTSFEFSEDQKRRFHEDPEYYYKFRMDIEQGGNAEHEVTIMGTAKQKSAQSAFAEGMKQRLQKKPEIFEAIKPAFAPGCRRLTPGPGYLEALVEDNVSFVRDQISAVEEKGVRTADGKLHEIDVLVCATGFHTSAPPPFPVAGLDGQTIQKHWAERATTYLSLTTNNFPNHFMMLGPNAAIGTGSLTMMIENVGDYIIKCVRKLQKENIKSMTVNPARVRDFTRYIDACFKGTVFLDDCKSWYRKGDRITGLWPGSTLHCIEALRSPRWEDYEYEYLEEEDGRPGNQLAWLGNGWTQNQVENRDLAWYLTPMFLKKPTHPLPEESERYRPSLKLKLERDLPATTFQSLKRTTAHSTTSTHRYEQLTILNINRNNMNDGAEPPNLKLAELLRHPEDLDKLPALRAELTRKKAAVDSQLRVGLAEQLSITQAGMTSISAAQQTVNLIKDEMMKIDKLCAEAQNMIRDFPQINLVAQIHRNFEQVEVMKSAIDTFATNLEELERWLREDDGDIENQPNLLKIHYGLSQLRDVRDKAMEQIKGDGDSALELVDNLPLDGGGTLRDQFARLDDVVDWFDDHIGQACMNLIPLVQSGNNGMVVRLALVVEEEEKKDKQVRALMDAQKEYKELASRFKSIAAGPKVLRGYKEKFLKAIELSAQGQFESSNEAFLEDPDKLEKSVRWYFNDLNAVKEGMTPLMPKKWRIFRTYVNLYHRLMHDWLISLLNDPELKPTHMLAVIHWSPKYYAKMRKLGVTEDQLEPQLLDNREPEMVREYRTLITKAVEEWMDRMSATDTKMFQERQDGSLDTDEHALLRTKTLGDMWRMLREQLLVASSSQRPDVVEGVVESMLRALTRRQKLWISLIDTELAKYSSPTSDQEGLQPLQDWLIAIANDQIANIDDQEDALGYLSRFQREYEPLVSGPYIATANAEIATVRDGYVDLSTHCLTTFVALIFAVDFRSIMGEFFTPTWYQKKGMAQVCSTFEDYLGDYQGVLHSSLRDILVEELADGLLVRYLGCITRNKTAGKFKRSDPFVEKIKDDVLTVFGFFERFENSFPEIKAKWRVVEGFVSLLEADKAAVPAVFERFRADYWDVQMAWVEAVVRARDDFDRGMLSAVKAKASEVYVERGVDTIMSKVKLRAGKTDPSSTTDTGKQDDKDVSAEHSDAPATLESILVSPRTKREEVLLEALHAREQTPKETMIQVLIFFEILSEFLDQSSSTATPAIDVFTRVPTYQVRQSTIEQLQRSHQHASQLLHH</sequence>
<evidence type="ECO:0000313" key="8">
    <source>
        <dbReference type="EMBL" id="TKA67905.1"/>
    </source>
</evidence>
<dbReference type="SUPFAM" id="SSF51905">
    <property type="entry name" value="FAD/NAD(P)-binding domain"/>
    <property type="match status" value="3"/>
</dbReference>
<comment type="similarity">
    <text evidence="1">Belongs to the SEC6 family.</text>
</comment>
<gene>
    <name evidence="8" type="ORF">B0A49_07727</name>
</gene>
<dbReference type="PANTHER" id="PTHR42877">
    <property type="entry name" value="L-ORNITHINE N(5)-MONOOXYGENASE-RELATED"/>
    <property type="match status" value="1"/>
</dbReference>
<dbReference type="InterPro" id="IPR010326">
    <property type="entry name" value="EXOC3/Sec6"/>
</dbReference>